<organism evidence="2 3">
    <name type="scientific">Flavonifractor plautii</name>
    <name type="common">Fusobacterium plautii</name>
    <dbReference type="NCBI Taxonomy" id="292800"/>
    <lineage>
        <taxon>Bacteria</taxon>
        <taxon>Bacillati</taxon>
        <taxon>Bacillota</taxon>
        <taxon>Clostridia</taxon>
        <taxon>Eubacteriales</taxon>
        <taxon>Oscillospiraceae</taxon>
        <taxon>Flavonifractor</taxon>
    </lineage>
</organism>
<evidence type="ECO:0000313" key="3">
    <source>
        <dbReference type="Proteomes" id="UP000095746"/>
    </source>
</evidence>
<proteinExistence type="predicted"/>
<feature type="domain" description="Helix-turn-helix" evidence="1">
    <location>
        <begin position="26"/>
        <end position="72"/>
    </location>
</feature>
<dbReference type="EMBL" id="CYZT01000361">
    <property type="protein sequence ID" value="CUP44831.1"/>
    <property type="molecule type" value="Genomic_DNA"/>
</dbReference>
<dbReference type="AlphaFoldDB" id="A0A174NC71"/>
<dbReference type="Proteomes" id="UP000095746">
    <property type="component" value="Unassembled WGS sequence"/>
</dbReference>
<dbReference type="InterPro" id="IPR009061">
    <property type="entry name" value="DNA-bd_dom_put_sf"/>
</dbReference>
<dbReference type="InterPro" id="IPR041657">
    <property type="entry name" value="HTH_17"/>
</dbReference>
<dbReference type="InterPro" id="IPR010093">
    <property type="entry name" value="SinI_DNA-bd"/>
</dbReference>
<protein>
    <submittedName>
        <fullName evidence="2">DNA binding domain, excisionase family</fullName>
    </submittedName>
</protein>
<dbReference type="SUPFAM" id="SSF46955">
    <property type="entry name" value="Putative DNA-binding domain"/>
    <property type="match status" value="1"/>
</dbReference>
<evidence type="ECO:0000259" key="1">
    <source>
        <dbReference type="Pfam" id="PF12728"/>
    </source>
</evidence>
<dbReference type="GO" id="GO:0003677">
    <property type="term" value="F:DNA binding"/>
    <property type="evidence" value="ECO:0007669"/>
    <property type="project" value="InterPro"/>
</dbReference>
<sequence>MYENDGGLLSPRDAYRLMLKDYPDVMDIGQMCEALGVSTKTGYKLLKDGKIEHLKIGRAYRIPKAHILRYLKITCSTLAE</sequence>
<accession>A0A174NC71</accession>
<evidence type="ECO:0000313" key="2">
    <source>
        <dbReference type="EMBL" id="CUP44831.1"/>
    </source>
</evidence>
<name>A0A174NC71_FLAPL</name>
<dbReference type="Pfam" id="PF12728">
    <property type="entry name" value="HTH_17"/>
    <property type="match status" value="1"/>
</dbReference>
<reference evidence="2 3" key="1">
    <citation type="submission" date="2015-09" db="EMBL/GenBank/DDBJ databases">
        <authorList>
            <consortium name="Pathogen Informatics"/>
        </authorList>
    </citation>
    <scope>NUCLEOTIDE SEQUENCE [LARGE SCALE GENOMIC DNA]</scope>
    <source>
        <strain evidence="2 3">2789STDY5608854</strain>
    </source>
</reference>
<gene>
    <name evidence="2" type="ORF">ERS852411_03149</name>
</gene>
<dbReference type="NCBIfam" id="TIGR01764">
    <property type="entry name" value="excise"/>
    <property type="match status" value="1"/>
</dbReference>